<protein>
    <recommendedName>
        <fullName evidence="3">Acetyl-CoA acetyltransferase</fullName>
    </recommendedName>
</protein>
<dbReference type="Proteomes" id="UP001500804">
    <property type="component" value="Unassembled WGS sequence"/>
</dbReference>
<reference evidence="2" key="1">
    <citation type="journal article" date="2019" name="Int. J. Syst. Evol. Microbiol.">
        <title>The Global Catalogue of Microorganisms (GCM) 10K type strain sequencing project: providing services to taxonomists for standard genome sequencing and annotation.</title>
        <authorList>
            <consortium name="The Broad Institute Genomics Platform"/>
            <consortium name="The Broad Institute Genome Sequencing Center for Infectious Disease"/>
            <person name="Wu L."/>
            <person name="Ma J."/>
        </authorList>
    </citation>
    <scope>NUCLEOTIDE SEQUENCE [LARGE SCALE GENOMIC DNA]</scope>
    <source>
        <strain evidence="2">JCM 18302</strain>
    </source>
</reference>
<dbReference type="RefSeq" id="WP_345603597.1">
    <property type="nucleotide sequence ID" value="NZ_BAABJO010000003.1"/>
</dbReference>
<gene>
    <name evidence="1" type="ORF">GCM10023320_10280</name>
</gene>
<accession>A0ABP9NBX1</accession>
<dbReference type="EMBL" id="BAABJO010000003">
    <property type="protein sequence ID" value="GAA5113942.1"/>
    <property type="molecule type" value="Genomic_DNA"/>
</dbReference>
<name>A0ABP9NBX1_9PSEU</name>
<organism evidence="1 2">
    <name type="scientific">Pseudonocardia adelaidensis</name>
    <dbReference type="NCBI Taxonomy" id="648754"/>
    <lineage>
        <taxon>Bacteria</taxon>
        <taxon>Bacillati</taxon>
        <taxon>Actinomycetota</taxon>
        <taxon>Actinomycetes</taxon>
        <taxon>Pseudonocardiales</taxon>
        <taxon>Pseudonocardiaceae</taxon>
        <taxon>Pseudonocardia</taxon>
    </lineage>
</organism>
<evidence type="ECO:0008006" key="3">
    <source>
        <dbReference type="Google" id="ProtNLM"/>
    </source>
</evidence>
<evidence type="ECO:0000313" key="1">
    <source>
        <dbReference type="EMBL" id="GAA5113942.1"/>
    </source>
</evidence>
<evidence type="ECO:0000313" key="2">
    <source>
        <dbReference type="Proteomes" id="UP001500804"/>
    </source>
</evidence>
<comment type="caution">
    <text evidence="1">The sequence shown here is derived from an EMBL/GenBank/DDBJ whole genome shotgun (WGS) entry which is preliminary data.</text>
</comment>
<sequence length="332" mass="33931">MDPDTPHVAVLAVHTDVVEREEHRSLEEMIFQASRAVLERAGLDRCALDGVVLSGNDQVDGRVISCMPSAGPAGGVGLDVTMIASSGEHALVYGYLRLLSGQGRTVLVVGWGKPSESVHPDFAELVSAEPYVLRAVGMNDTLAAALQASTWITDGGPSGDDVVSWPLTRDDLPARCDGVYAAVLAVEGSFEPGRELAWVHDAGWSTDRYEMGARDLRVQTALAGAREQVTATGCGPAGWTSVEIAGPSEPAVVAATATLGLADGAAVNASGSLASAPAPAHVAGLARMLAAAGSVARREADTGPPAVAAGIGLNGFAGQGATVMVFGEERKA</sequence>
<dbReference type="Gene3D" id="3.40.47.10">
    <property type="match status" value="1"/>
</dbReference>
<dbReference type="InterPro" id="IPR016039">
    <property type="entry name" value="Thiolase-like"/>
</dbReference>
<keyword evidence="2" id="KW-1185">Reference proteome</keyword>
<dbReference type="SUPFAM" id="SSF53901">
    <property type="entry name" value="Thiolase-like"/>
    <property type="match status" value="1"/>
</dbReference>
<proteinExistence type="predicted"/>